<accession>A0A370KJ79</accession>
<proteinExistence type="predicted"/>
<dbReference type="InterPro" id="IPR008995">
    <property type="entry name" value="Mo/tungstate-bd_C_term_dom"/>
</dbReference>
<evidence type="ECO:0000259" key="2">
    <source>
        <dbReference type="Pfam" id="PF17912"/>
    </source>
</evidence>
<dbReference type="Gene3D" id="2.40.50.100">
    <property type="match status" value="1"/>
</dbReference>
<name>A0A370KJ79_9HYPH</name>
<dbReference type="InterPro" id="IPR040582">
    <property type="entry name" value="OB_MalK-like"/>
</dbReference>
<feature type="region of interest" description="Disordered" evidence="1">
    <location>
        <begin position="91"/>
        <end position="112"/>
    </location>
</feature>
<dbReference type="SUPFAM" id="SSF50331">
    <property type="entry name" value="MOP-like"/>
    <property type="match status" value="1"/>
</dbReference>
<comment type="caution">
    <text evidence="3">The sequence shown here is derived from an EMBL/GenBank/DDBJ whole genome shotgun (WGS) entry which is preliminary data.</text>
</comment>
<dbReference type="AlphaFoldDB" id="A0A370KJ79"/>
<keyword evidence="3" id="KW-0067">ATP-binding</keyword>
<evidence type="ECO:0000256" key="1">
    <source>
        <dbReference type="SAM" id="MobiDB-lite"/>
    </source>
</evidence>
<protein>
    <submittedName>
        <fullName evidence="3">Glycerol-3-phosphate transporter ATP-binding subunit</fullName>
    </submittedName>
</protein>
<dbReference type="InterPro" id="IPR012340">
    <property type="entry name" value="NA-bd_OB-fold"/>
</dbReference>
<dbReference type="GO" id="GO:0005524">
    <property type="term" value="F:ATP binding"/>
    <property type="evidence" value="ECO:0007669"/>
    <property type="project" value="UniProtKB-KW"/>
</dbReference>
<dbReference type="Proteomes" id="UP000254939">
    <property type="component" value="Unassembled WGS sequence"/>
</dbReference>
<evidence type="ECO:0000313" key="4">
    <source>
        <dbReference type="Proteomes" id="UP000254939"/>
    </source>
</evidence>
<dbReference type="EMBL" id="NAAC01000030">
    <property type="protein sequence ID" value="RDJ06130.1"/>
    <property type="molecule type" value="Genomic_DNA"/>
</dbReference>
<organism evidence="3 4">
    <name type="scientific">Rhizobium grahamii</name>
    <dbReference type="NCBI Taxonomy" id="1120045"/>
    <lineage>
        <taxon>Bacteria</taxon>
        <taxon>Pseudomonadati</taxon>
        <taxon>Pseudomonadota</taxon>
        <taxon>Alphaproteobacteria</taxon>
        <taxon>Hyphomicrobiales</taxon>
        <taxon>Rhizobiaceae</taxon>
        <taxon>Rhizobium/Agrobacterium group</taxon>
        <taxon>Rhizobium</taxon>
    </lineage>
</organism>
<sequence length="112" mass="11357">MNLLEGAVKAGGIFVSDQNGEVVLTPEQGLPLVGKRVVLGIRAEAARLAAADAPGALPAIADAVEELGAGSVVHADLNGVPFAAALTDSVDLSPGRSRRHRDRPVPRSSVCG</sequence>
<feature type="domain" description="MalK-like OB fold" evidence="2">
    <location>
        <begin position="1"/>
        <end position="45"/>
    </location>
</feature>
<keyword evidence="3" id="KW-0547">Nucleotide-binding</keyword>
<reference evidence="3 4" key="1">
    <citation type="submission" date="2017-03" db="EMBL/GenBank/DDBJ databases">
        <title>Genome analysis of Rhizobial strains effectives or ineffectives for nitrogen fixation isolated from bean seeds.</title>
        <authorList>
            <person name="Peralta H."/>
            <person name="Aguilar-Vera A."/>
            <person name="Mora Y."/>
            <person name="Vargas-Lagunas C."/>
            <person name="Girard L."/>
            <person name="Mora J."/>
        </authorList>
    </citation>
    <scope>NUCLEOTIDE SEQUENCE [LARGE SCALE GENOMIC DNA]</scope>
    <source>
        <strain evidence="3 4">CCGM3</strain>
    </source>
</reference>
<evidence type="ECO:0000313" key="3">
    <source>
        <dbReference type="EMBL" id="RDJ06130.1"/>
    </source>
</evidence>
<dbReference type="Gene3D" id="2.40.50.140">
    <property type="entry name" value="Nucleic acid-binding proteins"/>
    <property type="match status" value="1"/>
</dbReference>
<gene>
    <name evidence="3" type="ORF">B5K06_23390</name>
</gene>
<dbReference type="Pfam" id="PF17912">
    <property type="entry name" value="OB_MalK"/>
    <property type="match status" value="1"/>
</dbReference>